<dbReference type="PANTHER" id="PTHR12110">
    <property type="entry name" value="HYDROXYPYRUVATE ISOMERASE"/>
    <property type="match status" value="1"/>
</dbReference>
<evidence type="ECO:0000313" key="2">
    <source>
        <dbReference type="EMBL" id="QPI60008.1"/>
    </source>
</evidence>
<reference evidence="2 3" key="1">
    <citation type="submission" date="2020-11" db="EMBL/GenBank/DDBJ databases">
        <title>Complete genome sequence unveiled secondary metabolic potentials in Streptomyces solisilvae HNM0141.</title>
        <authorList>
            <person name="Huang X."/>
        </authorList>
    </citation>
    <scope>NUCLEOTIDE SEQUENCE [LARGE SCALE GENOMIC DNA]</scope>
    <source>
        <strain evidence="2 3">HNM0141</strain>
    </source>
</reference>
<proteinExistence type="predicted"/>
<sequence length="267" mass="28395">MTRLGICSVTLRGLDPDRVIAAVAGAGLECVEWGGDVHVPPGDEDTARRVRDATVDAGLAVASYGSYYRAGHGDPEEFDAVLRSAVALGAPRVRIWAGATGTRETSPAGRRAVVEDTRRAAALAADAGVELAYEFHRNTLTDGADHVLRLLAEVDRAEVATYWQPPVDMPDAEALKGLDALGDRIAAVHAFSWWPGTTRLPLTARAPLWRGVFERLRAHRATGSGGGPPLDVLLEFVPGDDERLLPREAATLRALAAAGCSPPRPFP</sequence>
<protein>
    <submittedName>
        <fullName evidence="2">TIM barrel protein</fullName>
    </submittedName>
</protein>
<dbReference type="InterPro" id="IPR036237">
    <property type="entry name" value="Xyl_isomerase-like_sf"/>
</dbReference>
<dbReference type="Gene3D" id="3.20.20.150">
    <property type="entry name" value="Divalent-metal-dependent TIM barrel enzymes"/>
    <property type="match status" value="1"/>
</dbReference>
<keyword evidence="3" id="KW-1185">Reference proteome</keyword>
<dbReference type="PANTHER" id="PTHR12110:SF41">
    <property type="entry name" value="INOSOSE DEHYDRATASE"/>
    <property type="match status" value="1"/>
</dbReference>
<dbReference type="Pfam" id="PF01261">
    <property type="entry name" value="AP_endonuc_2"/>
    <property type="match status" value="1"/>
</dbReference>
<name>A0ABX6WFZ0_STRMQ</name>
<feature type="domain" description="Xylose isomerase-like TIM barrel" evidence="1">
    <location>
        <begin position="20"/>
        <end position="190"/>
    </location>
</feature>
<evidence type="ECO:0000259" key="1">
    <source>
        <dbReference type="Pfam" id="PF01261"/>
    </source>
</evidence>
<accession>A0ABX6WFZ0</accession>
<dbReference type="InterPro" id="IPR013022">
    <property type="entry name" value="Xyl_isomerase-like_TIM-brl"/>
</dbReference>
<dbReference type="InterPro" id="IPR050312">
    <property type="entry name" value="IolE/XylAMocC-like"/>
</dbReference>
<dbReference type="EMBL" id="CP065050">
    <property type="protein sequence ID" value="QPI60008.1"/>
    <property type="molecule type" value="Genomic_DNA"/>
</dbReference>
<gene>
    <name evidence="2" type="ORF">I1A49_38515</name>
</gene>
<organism evidence="2 3">
    <name type="scientific">Streptomyces malaysiensis</name>
    <dbReference type="NCBI Taxonomy" id="92644"/>
    <lineage>
        <taxon>Bacteria</taxon>
        <taxon>Bacillati</taxon>
        <taxon>Actinomycetota</taxon>
        <taxon>Actinomycetes</taxon>
        <taxon>Kitasatosporales</taxon>
        <taxon>Streptomycetaceae</taxon>
        <taxon>Streptomyces</taxon>
        <taxon>Streptomyces violaceusniger group</taxon>
    </lineage>
</organism>
<evidence type="ECO:0000313" key="3">
    <source>
        <dbReference type="Proteomes" id="UP000663421"/>
    </source>
</evidence>
<dbReference type="Proteomes" id="UP000663421">
    <property type="component" value="Chromosome"/>
</dbReference>
<dbReference type="SUPFAM" id="SSF51658">
    <property type="entry name" value="Xylose isomerase-like"/>
    <property type="match status" value="1"/>
</dbReference>